<dbReference type="InterPro" id="IPR001867">
    <property type="entry name" value="OmpR/PhoB-type_DNA-bd"/>
</dbReference>
<dbReference type="PANTHER" id="PTHR35807">
    <property type="entry name" value="TRANSCRIPTIONAL REGULATOR REDD-RELATED"/>
    <property type="match status" value="1"/>
</dbReference>
<dbReference type="AlphaFoldDB" id="A0A124GA83"/>
<reference evidence="5 6" key="1">
    <citation type="submission" date="2015-10" db="EMBL/GenBank/DDBJ databases">
        <authorList>
            <person name="Gilbert D.G."/>
        </authorList>
    </citation>
    <scope>NUCLEOTIDE SEQUENCE [LARGE SCALE GENOMIC DNA]</scope>
    <source>
        <strain evidence="5 6">NRRL B-16712</strain>
    </source>
</reference>
<dbReference type="SUPFAM" id="SSF46894">
    <property type="entry name" value="C-terminal effector domain of the bipartite response regulators"/>
    <property type="match status" value="1"/>
</dbReference>
<comment type="caution">
    <text evidence="5">The sequence shown here is derived from an EMBL/GenBank/DDBJ whole genome shotgun (WGS) entry which is preliminary data.</text>
</comment>
<feature type="transmembrane region" description="Helical" evidence="3">
    <location>
        <begin position="162"/>
        <end position="180"/>
    </location>
</feature>
<evidence type="ECO:0000256" key="2">
    <source>
        <dbReference type="SAM" id="MobiDB-lite"/>
    </source>
</evidence>
<keyword evidence="1" id="KW-0238">DNA-binding</keyword>
<dbReference type="GO" id="GO:0000160">
    <property type="term" value="P:phosphorelay signal transduction system"/>
    <property type="evidence" value="ECO:0007669"/>
    <property type="project" value="InterPro"/>
</dbReference>
<evidence type="ECO:0000256" key="1">
    <source>
        <dbReference type="ARBA" id="ARBA00023125"/>
    </source>
</evidence>
<dbReference type="InterPro" id="IPR016032">
    <property type="entry name" value="Sig_transdc_resp-reg_C-effctor"/>
</dbReference>
<feature type="domain" description="OmpR/PhoB-type" evidence="4">
    <location>
        <begin position="421"/>
        <end position="494"/>
    </location>
</feature>
<evidence type="ECO:0000313" key="6">
    <source>
        <dbReference type="Proteomes" id="UP000053244"/>
    </source>
</evidence>
<sequence length="611" mass="65746">MRWMTRAAATLITLTVLAGPPLAAVSWLLRHGWPTLSADAVQGWLQRSRTPVDLVNAVVLVAAILWFLGAAYALRRTVPRLALRWRRLRQLPLPTPAQMTAGSIAGIAALALPTLTAGHTGAPPTNTAPPPADPDSIDADSPDTAVAPLEEHAGIELPGGGWVPYPTAAAVTALAGLIWLHRRRTYTPTRHRIGTHLHDPDLQPLTPTVQAITAAIGKEATNDHALPTSVTNDDLPRGYLYLHGAGAPDAARGLIVTAALTSAITPGTPARLQVRHTDWQWLLPGIDTAALPGIRLIEQPRDHPQGPPPGTPPQQARSSQTGMSSDLTMTTIVLDYTTTPTARWRIDPDGTTTGTGITEIRRLCTLDRRAATDLLGLIRRGPTTDDHPTAQDPQPPARTAAPTTPIAQLTLLGDCTLTVAGKPVKLRRTAGLQILTYLAIHPEGASRSELIAAIWPHLPPATITQRLHTTISALRSQLQQIGDPVIRRGDHYRLNITAVSSDLQQWRATAAEARTALNETARADACKRLLEIYKGELAATYPWPWINTAREAMRRDALDACITLADSSHPAEALARLQTATTIDPYNTAIQQRTPRGSTFQDDTYVGLSDS</sequence>
<keyword evidence="3" id="KW-1133">Transmembrane helix</keyword>
<feature type="region of interest" description="Disordered" evidence="2">
    <location>
        <begin position="298"/>
        <end position="324"/>
    </location>
</feature>
<feature type="region of interest" description="Disordered" evidence="2">
    <location>
        <begin position="379"/>
        <end position="401"/>
    </location>
</feature>
<evidence type="ECO:0000313" key="5">
    <source>
        <dbReference type="EMBL" id="KUL31436.1"/>
    </source>
</evidence>
<dbReference type="GO" id="GO:0003677">
    <property type="term" value="F:DNA binding"/>
    <property type="evidence" value="ECO:0007669"/>
    <property type="project" value="UniProtKB-KW"/>
</dbReference>
<dbReference type="InterPro" id="IPR051677">
    <property type="entry name" value="AfsR-DnrI-RedD_regulator"/>
</dbReference>
<accession>A0A124GA83</accession>
<dbReference type="EMBL" id="LLZH01000212">
    <property type="protein sequence ID" value="KUL31436.1"/>
    <property type="molecule type" value="Genomic_DNA"/>
</dbReference>
<gene>
    <name evidence="5" type="ORF">ADL15_22130</name>
</gene>
<name>A0A124GA83_9ACTN</name>
<dbReference type="Gene3D" id="1.10.10.10">
    <property type="entry name" value="Winged helix-like DNA-binding domain superfamily/Winged helix DNA-binding domain"/>
    <property type="match status" value="1"/>
</dbReference>
<proteinExistence type="predicted"/>
<keyword evidence="3" id="KW-0812">Transmembrane</keyword>
<dbReference type="InterPro" id="IPR036388">
    <property type="entry name" value="WH-like_DNA-bd_sf"/>
</dbReference>
<organism evidence="5 6">
    <name type="scientific">Actinoplanes awajinensis subsp. mycoplanecinus</name>
    <dbReference type="NCBI Taxonomy" id="135947"/>
    <lineage>
        <taxon>Bacteria</taxon>
        <taxon>Bacillati</taxon>
        <taxon>Actinomycetota</taxon>
        <taxon>Actinomycetes</taxon>
        <taxon>Micromonosporales</taxon>
        <taxon>Micromonosporaceae</taxon>
        <taxon>Actinoplanes</taxon>
    </lineage>
</organism>
<keyword evidence="6" id="KW-1185">Reference proteome</keyword>
<feature type="transmembrane region" description="Helical" evidence="3">
    <location>
        <begin position="95"/>
        <end position="115"/>
    </location>
</feature>
<dbReference type="GO" id="GO:0006355">
    <property type="term" value="P:regulation of DNA-templated transcription"/>
    <property type="evidence" value="ECO:0007669"/>
    <property type="project" value="InterPro"/>
</dbReference>
<keyword evidence="3" id="KW-0472">Membrane</keyword>
<feature type="transmembrane region" description="Helical" evidence="3">
    <location>
        <begin position="54"/>
        <end position="74"/>
    </location>
</feature>
<protein>
    <recommendedName>
        <fullName evidence="4">OmpR/PhoB-type domain-containing protein</fullName>
    </recommendedName>
</protein>
<dbReference type="PANTHER" id="PTHR35807:SF1">
    <property type="entry name" value="TRANSCRIPTIONAL REGULATOR REDD"/>
    <property type="match status" value="1"/>
</dbReference>
<dbReference type="Proteomes" id="UP000053244">
    <property type="component" value="Unassembled WGS sequence"/>
</dbReference>
<feature type="region of interest" description="Disordered" evidence="2">
    <location>
        <begin position="118"/>
        <end position="137"/>
    </location>
</feature>
<evidence type="ECO:0000259" key="4">
    <source>
        <dbReference type="SMART" id="SM00862"/>
    </source>
</evidence>
<evidence type="ECO:0000256" key="3">
    <source>
        <dbReference type="SAM" id="Phobius"/>
    </source>
</evidence>
<dbReference type="SMART" id="SM00862">
    <property type="entry name" value="Trans_reg_C"/>
    <property type="match status" value="1"/>
</dbReference>